<proteinExistence type="predicted"/>
<name>A0A0E3LN35_METBA</name>
<reference evidence="1 2" key="1">
    <citation type="submission" date="2014-07" db="EMBL/GenBank/DDBJ databases">
        <title>Methanogenic archaea and the global carbon cycle.</title>
        <authorList>
            <person name="Henriksen J.R."/>
            <person name="Luke J."/>
            <person name="Reinhart S."/>
            <person name="Benedict M.N."/>
            <person name="Youngblut N.D."/>
            <person name="Metcalf M.E."/>
            <person name="Whitaker R.J."/>
            <person name="Metcalf W.W."/>
        </authorList>
    </citation>
    <scope>NUCLEOTIDE SEQUENCE [LARGE SCALE GENOMIC DNA]</scope>
    <source>
        <strain evidence="1 2">MS</strain>
    </source>
</reference>
<sequence length="105" mass="12688">MKTLFEKCFPKEWLRQTAKETGLIVRERKIDPVIIFWILTLSFGVRLQRTLASLKREYETESQKTISDSSWYYRFTPEFCLLILVFTKLRCLQGLRKMEDILFKE</sequence>
<dbReference type="KEGG" id="mby:MSBRM_1083"/>
<dbReference type="PATRIC" id="fig|1434108.4.peg.1326"/>
<evidence type="ECO:0000313" key="2">
    <source>
        <dbReference type="Proteomes" id="UP000033033"/>
    </source>
</evidence>
<dbReference type="Proteomes" id="UP000033033">
    <property type="component" value="Chromosome"/>
</dbReference>
<keyword evidence="2" id="KW-1185">Reference proteome</keyword>
<gene>
    <name evidence="1" type="ORF">MSBRM_1083</name>
</gene>
<dbReference type="HOGENOM" id="CLU_2230355_0_0_2"/>
<dbReference type="AlphaFoldDB" id="A0A0E3LN35"/>
<accession>A0A0E3LN35</accession>
<dbReference type="EMBL" id="CP009528">
    <property type="protein sequence ID" value="AKB54081.1"/>
    <property type="molecule type" value="Genomic_DNA"/>
</dbReference>
<organism evidence="1 2">
    <name type="scientific">Methanosarcina barkeri MS</name>
    <dbReference type="NCBI Taxonomy" id="1434108"/>
    <lineage>
        <taxon>Archaea</taxon>
        <taxon>Methanobacteriati</taxon>
        <taxon>Methanobacteriota</taxon>
        <taxon>Stenosarchaea group</taxon>
        <taxon>Methanomicrobia</taxon>
        <taxon>Methanosarcinales</taxon>
        <taxon>Methanosarcinaceae</taxon>
        <taxon>Methanosarcina</taxon>
    </lineage>
</organism>
<evidence type="ECO:0000313" key="1">
    <source>
        <dbReference type="EMBL" id="AKB54081.1"/>
    </source>
</evidence>
<protein>
    <submittedName>
        <fullName evidence="1">Mobile element protein</fullName>
    </submittedName>
</protein>